<feature type="compositionally biased region" description="Low complexity" evidence="1">
    <location>
        <begin position="55"/>
        <end position="71"/>
    </location>
</feature>
<dbReference type="PANTHER" id="PTHR15836">
    <property type="entry name" value="PERIPHILIN 1"/>
    <property type="match status" value="1"/>
</dbReference>
<dbReference type="PANTHER" id="PTHR15836:SF4">
    <property type="entry name" value="PERIPHILIN-1"/>
    <property type="match status" value="1"/>
</dbReference>
<dbReference type="InterPro" id="IPR028851">
    <property type="entry name" value="Pphln1"/>
</dbReference>
<dbReference type="GO" id="GO:0045892">
    <property type="term" value="P:negative regulation of DNA-templated transcription"/>
    <property type="evidence" value="ECO:0007669"/>
    <property type="project" value="InterPro"/>
</dbReference>
<feature type="domain" description="Periphilin-1 C-terminal" evidence="2">
    <location>
        <begin position="142"/>
        <end position="200"/>
    </location>
</feature>
<gene>
    <name evidence="3" type="ORF">OESDEN_04556</name>
</gene>
<dbReference type="Pfam" id="PF25234">
    <property type="entry name" value="Periphilin_C"/>
    <property type="match status" value="1"/>
</dbReference>
<feature type="compositionally biased region" description="Basic and acidic residues" evidence="1">
    <location>
        <begin position="26"/>
        <end position="36"/>
    </location>
</feature>
<evidence type="ECO:0000313" key="4">
    <source>
        <dbReference type="Proteomes" id="UP000053660"/>
    </source>
</evidence>
<dbReference type="GO" id="GO:0005654">
    <property type="term" value="C:nucleoplasm"/>
    <property type="evidence" value="ECO:0007669"/>
    <property type="project" value="TreeGrafter"/>
</dbReference>
<name>A0A0B1TD67_OESDE</name>
<proteinExistence type="predicted"/>
<dbReference type="AlphaFoldDB" id="A0A0B1TD67"/>
<keyword evidence="4" id="KW-1185">Reference proteome</keyword>
<evidence type="ECO:0000313" key="3">
    <source>
        <dbReference type="EMBL" id="KHJ95498.1"/>
    </source>
</evidence>
<organism evidence="3 4">
    <name type="scientific">Oesophagostomum dentatum</name>
    <name type="common">Nodular worm</name>
    <dbReference type="NCBI Taxonomy" id="61180"/>
    <lineage>
        <taxon>Eukaryota</taxon>
        <taxon>Metazoa</taxon>
        <taxon>Ecdysozoa</taxon>
        <taxon>Nematoda</taxon>
        <taxon>Chromadorea</taxon>
        <taxon>Rhabditida</taxon>
        <taxon>Rhabditina</taxon>
        <taxon>Rhabditomorpha</taxon>
        <taxon>Strongyloidea</taxon>
        <taxon>Strongylidae</taxon>
        <taxon>Oesophagostomum</taxon>
    </lineage>
</organism>
<dbReference type="Proteomes" id="UP000053660">
    <property type="component" value="Unassembled WGS sequence"/>
</dbReference>
<reference evidence="3 4" key="1">
    <citation type="submission" date="2014-03" db="EMBL/GenBank/DDBJ databases">
        <title>Draft genome of the hookworm Oesophagostomum dentatum.</title>
        <authorList>
            <person name="Mitreva M."/>
        </authorList>
    </citation>
    <scope>NUCLEOTIDE SEQUENCE [LARGE SCALE GENOMIC DNA]</scope>
    <source>
        <strain evidence="3 4">OD-Hann</strain>
    </source>
</reference>
<accession>A0A0B1TD67</accession>
<dbReference type="GO" id="GO:0045814">
    <property type="term" value="P:negative regulation of gene expression, epigenetic"/>
    <property type="evidence" value="ECO:0007669"/>
    <property type="project" value="TreeGrafter"/>
</dbReference>
<dbReference type="GO" id="GO:0097355">
    <property type="term" value="P:protein localization to heterochromatin"/>
    <property type="evidence" value="ECO:0007669"/>
    <property type="project" value="TreeGrafter"/>
</dbReference>
<dbReference type="InterPro" id="IPR057603">
    <property type="entry name" value="Periphilin-1_C"/>
</dbReference>
<sequence length="206" mass="23234">MSAPFSNSSLEYVITFETFISSFRSHGDLQKSEQQENKSATPVSDLPSAAAPQRSTISSSNETISSKSNSSRFPTTARLFTNLKEIQSTIIKTVKVEPKTNEGSGGLRLSSLATCQQDSDEEKRAIREARLSKLDEISLERFMVRKKKLEETFRGDCQTYAFVTKKLIEKDPSLESQLRIALIENMEDLEKQVYEQVDLYLDTISD</sequence>
<evidence type="ECO:0000256" key="1">
    <source>
        <dbReference type="SAM" id="MobiDB-lite"/>
    </source>
</evidence>
<evidence type="ECO:0000259" key="2">
    <source>
        <dbReference type="Pfam" id="PF25234"/>
    </source>
</evidence>
<protein>
    <recommendedName>
        <fullName evidence="2">Periphilin-1 C-terminal domain-containing protein</fullName>
    </recommendedName>
</protein>
<dbReference type="EMBL" id="KN549948">
    <property type="protein sequence ID" value="KHJ95498.1"/>
    <property type="molecule type" value="Genomic_DNA"/>
</dbReference>
<dbReference type="OrthoDB" id="8933311at2759"/>
<feature type="region of interest" description="Disordered" evidence="1">
    <location>
        <begin position="26"/>
        <end position="72"/>
    </location>
</feature>